<dbReference type="InterPro" id="IPR001148">
    <property type="entry name" value="CA_dom"/>
</dbReference>
<dbReference type="GO" id="GO:0008270">
    <property type="term" value="F:zinc ion binding"/>
    <property type="evidence" value="ECO:0007669"/>
    <property type="project" value="InterPro"/>
</dbReference>
<feature type="domain" description="Alpha-carbonic anhydrase" evidence="7">
    <location>
        <begin position="50"/>
        <end position="274"/>
    </location>
</feature>
<dbReference type="Proteomes" id="UP000274556">
    <property type="component" value="Unassembled WGS sequence"/>
</dbReference>
<keyword evidence="9" id="KW-1185">Reference proteome</keyword>
<dbReference type="InterPro" id="IPR041891">
    <property type="entry name" value="Alpha_CA_prokaryot-like"/>
</dbReference>
<evidence type="ECO:0000256" key="3">
    <source>
        <dbReference type="ARBA" id="ARBA00022723"/>
    </source>
</evidence>
<dbReference type="OrthoDB" id="5327615at2"/>
<reference evidence="8 9" key="1">
    <citation type="submission" date="2018-10" db="EMBL/GenBank/DDBJ databases">
        <title>Genomic Encyclopedia of Archaeal and Bacterial Type Strains, Phase II (KMG-II): from individual species to whole genera.</title>
        <authorList>
            <person name="Goeker M."/>
        </authorList>
    </citation>
    <scope>NUCLEOTIDE SEQUENCE [LARGE SCALE GENOMIC DNA]</scope>
    <source>
        <strain evidence="8 9">DSM 235</strain>
    </source>
</reference>
<evidence type="ECO:0000256" key="2">
    <source>
        <dbReference type="ARBA" id="ARBA00012925"/>
    </source>
</evidence>
<evidence type="ECO:0000256" key="6">
    <source>
        <dbReference type="ARBA" id="ARBA00048348"/>
    </source>
</evidence>
<dbReference type="EMBL" id="RBXL01000001">
    <property type="protein sequence ID" value="RKT45132.1"/>
    <property type="molecule type" value="Genomic_DNA"/>
</dbReference>
<comment type="catalytic activity">
    <reaction evidence="6">
        <text>hydrogencarbonate + H(+) = CO2 + H2O</text>
        <dbReference type="Rhea" id="RHEA:10748"/>
        <dbReference type="ChEBI" id="CHEBI:15377"/>
        <dbReference type="ChEBI" id="CHEBI:15378"/>
        <dbReference type="ChEBI" id="CHEBI:16526"/>
        <dbReference type="ChEBI" id="CHEBI:17544"/>
        <dbReference type="EC" id="4.2.1.1"/>
    </reaction>
</comment>
<evidence type="ECO:0000313" key="9">
    <source>
        <dbReference type="Proteomes" id="UP000274556"/>
    </source>
</evidence>
<dbReference type="InterPro" id="IPR036398">
    <property type="entry name" value="CA_dom_sf"/>
</dbReference>
<dbReference type="SUPFAM" id="SSF51069">
    <property type="entry name" value="Carbonic anhydrase"/>
    <property type="match status" value="1"/>
</dbReference>
<accession>A0A495V6V7</accession>
<evidence type="ECO:0000256" key="1">
    <source>
        <dbReference type="ARBA" id="ARBA00010718"/>
    </source>
</evidence>
<keyword evidence="3" id="KW-0479">Metal-binding</keyword>
<name>A0A495V6V7_9GAMM</name>
<keyword evidence="4" id="KW-0862">Zinc</keyword>
<dbReference type="PANTHER" id="PTHR18952">
    <property type="entry name" value="CARBONIC ANHYDRASE"/>
    <property type="match status" value="1"/>
</dbReference>
<dbReference type="EC" id="4.2.1.1" evidence="2"/>
<sequence>MTRVRPENPGRPERPDAARRRRLVQLTLCLVAAGFCRDGVAREAATTGTPDWSYSGVAGPDQWGDLGGEYETCARGELQSPIDIVETQRVSYTPLLFRYRSQLLEAENTGRGVRLISPPGSALVIRGQAYDLAEFSFHVPGLHGFQGVAAEAEIHMLHRDGKGGYAVVAVPLRAGERENRILDRILEYLPTQPGERVRQRQVGINPLFLLPVDRSYYRYTGSLVTPPCTEPVLWFVFREPLEVSADQIQRIARATGMNARPIQPLNGRPVFSLFRY</sequence>
<proteinExistence type="inferred from homology"/>
<comment type="caution">
    <text evidence="8">The sequence shown here is derived from an EMBL/GenBank/DDBJ whole genome shotgun (WGS) entry which is preliminary data.</text>
</comment>
<gene>
    <name evidence="8" type="ORF">BDD21_2549</name>
</gene>
<keyword evidence="5" id="KW-0456">Lyase</keyword>
<dbReference type="RefSeq" id="WP_120797459.1">
    <property type="nucleotide sequence ID" value="NZ_RBXL01000001.1"/>
</dbReference>
<dbReference type="GO" id="GO:0004089">
    <property type="term" value="F:carbonate dehydratase activity"/>
    <property type="evidence" value="ECO:0007669"/>
    <property type="project" value="UniProtKB-EC"/>
</dbReference>
<dbReference type="Gene3D" id="3.10.200.10">
    <property type="entry name" value="Alpha carbonic anhydrase"/>
    <property type="match status" value="1"/>
</dbReference>
<protein>
    <recommendedName>
        <fullName evidence="2">carbonic anhydrase</fullName>
        <ecNumber evidence="2">4.2.1.1</ecNumber>
    </recommendedName>
</protein>
<evidence type="ECO:0000256" key="4">
    <source>
        <dbReference type="ARBA" id="ARBA00022833"/>
    </source>
</evidence>
<comment type="similarity">
    <text evidence="1">Belongs to the alpha-carbonic anhydrase family.</text>
</comment>
<evidence type="ECO:0000313" key="8">
    <source>
        <dbReference type="EMBL" id="RKT45132.1"/>
    </source>
</evidence>
<dbReference type="InterPro" id="IPR023561">
    <property type="entry name" value="Carbonic_anhydrase_a-class"/>
</dbReference>
<dbReference type="PROSITE" id="PS51144">
    <property type="entry name" value="ALPHA_CA_2"/>
    <property type="match status" value="1"/>
</dbReference>
<dbReference type="CDD" id="cd03124">
    <property type="entry name" value="alpha_CA_prokaryotic_like"/>
    <property type="match status" value="1"/>
</dbReference>
<evidence type="ECO:0000256" key="5">
    <source>
        <dbReference type="ARBA" id="ARBA00023239"/>
    </source>
</evidence>
<evidence type="ECO:0000259" key="7">
    <source>
        <dbReference type="PROSITE" id="PS51144"/>
    </source>
</evidence>
<dbReference type="AlphaFoldDB" id="A0A495V6V7"/>
<dbReference type="PANTHER" id="PTHR18952:SF265">
    <property type="entry name" value="CARBONIC ANHYDRASE"/>
    <property type="match status" value="1"/>
</dbReference>
<organism evidence="8 9">
    <name type="scientific">Thiocapsa rosea</name>
    <dbReference type="NCBI Taxonomy" id="69360"/>
    <lineage>
        <taxon>Bacteria</taxon>
        <taxon>Pseudomonadati</taxon>
        <taxon>Pseudomonadota</taxon>
        <taxon>Gammaproteobacteria</taxon>
        <taxon>Chromatiales</taxon>
        <taxon>Chromatiaceae</taxon>
        <taxon>Thiocapsa</taxon>
    </lineage>
</organism>
<dbReference type="SMART" id="SM01057">
    <property type="entry name" value="Carb_anhydrase"/>
    <property type="match status" value="1"/>
</dbReference>
<dbReference type="Pfam" id="PF00194">
    <property type="entry name" value="Carb_anhydrase"/>
    <property type="match status" value="1"/>
</dbReference>